<reference evidence="2" key="1">
    <citation type="journal article" date="2019" name="Int. J. Syst. Evol. Microbiol.">
        <title>The Global Catalogue of Microorganisms (GCM) 10K type strain sequencing project: providing services to taxonomists for standard genome sequencing and annotation.</title>
        <authorList>
            <consortium name="The Broad Institute Genomics Platform"/>
            <consortium name="The Broad Institute Genome Sequencing Center for Infectious Disease"/>
            <person name="Wu L."/>
            <person name="Ma J."/>
        </authorList>
    </citation>
    <scope>NUCLEOTIDE SEQUENCE [LARGE SCALE GENOMIC DNA]</scope>
    <source>
        <strain evidence="2">CCUG 57113</strain>
    </source>
</reference>
<dbReference type="PANTHER" id="PTHR39206:SF1">
    <property type="entry name" value="SLL8004 PROTEIN"/>
    <property type="match status" value="1"/>
</dbReference>
<proteinExistence type="predicted"/>
<dbReference type="PANTHER" id="PTHR39206">
    <property type="entry name" value="SLL8004 PROTEIN"/>
    <property type="match status" value="1"/>
</dbReference>
<protein>
    <submittedName>
        <fullName evidence="1">Uncharacterized protein</fullName>
    </submittedName>
</protein>
<dbReference type="Proteomes" id="UP001596105">
    <property type="component" value="Unassembled WGS sequence"/>
</dbReference>
<gene>
    <name evidence="1" type="ORF">ACFPPD_21725</name>
</gene>
<keyword evidence="2" id="KW-1185">Reference proteome</keyword>
<organism evidence="1 2">
    <name type="scientific">Cohnella suwonensis</name>
    <dbReference type="NCBI Taxonomy" id="696072"/>
    <lineage>
        <taxon>Bacteria</taxon>
        <taxon>Bacillati</taxon>
        <taxon>Bacillota</taxon>
        <taxon>Bacilli</taxon>
        <taxon>Bacillales</taxon>
        <taxon>Paenibacillaceae</taxon>
        <taxon>Cohnella</taxon>
    </lineage>
</organism>
<evidence type="ECO:0000313" key="2">
    <source>
        <dbReference type="Proteomes" id="UP001596105"/>
    </source>
</evidence>
<name>A0ABW0M1A9_9BACL</name>
<dbReference type="EMBL" id="JBHSMH010000097">
    <property type="protein sequence ID" value="MFC5471311.1"/>
    <property type="molecule type" value="Genomic_DNA"/>
</dbReference>
<comment type="caution">
    <text evidence="1">The sequence shown here is derived from an EMBL/GenBank/DDBJ whole genome shotgun (WGS) entry which is preliminary data.</text>
</comment>
<accession>A0ABW0M1A9</accession>
<sequence length="94" mass="10811">MFYVGLGDYHLNIERVAVRVQNGGHHIPTEDIIRRHQTSIQNLLSHLHWIDHLIVIDNSQSQGEIILGVDNGTITHRSEFIPQWVENIMQGLKP</sequence>
<evidence type="ECO:0000313" key="1">
    <source>
        <dbReference type="EMBL" id="MFC5471311.1"/>
    </source>
</evidence>